<sequence length="144" mass="15107">MCVIVSVFAGWMDGWMSYIPAVVGTGTGCWCWMMYDVCVMYHVACIVRHISRSLIVCPAGQGWIVAAPAPAVCGGYVSQDWVHVSVACFVSCVSCVFRVSFVEEMLLLSNGPNRGPQPSPSAAAGKGEHVPGNTPPGTAAALPG</sequence>
<proteinExistence type="predicted"/>
<evidence type="ECO:0000313" key="2">
    <source>
        <dbReference type="EMBL" id="KAF2758971.1"/>
    </source>
</evidence>
<name>A0A6A6WCY7_9PEZI</name>
<evidence type="ECO:0000256" key="1">
    <source>
        <dbReference type="SAM" id="MobiDB-lite"/>
    </source>
</evidence>
<reference evidence="2" key="1">
    <citation type="journal article" date="2020" name="Stud. Mycol.">
        <title>101 Dothideomycetes genomes: a test case for predicting lifestyles and emergence of pathogens.</title>
        <authorList>
            <person name="Haridas S."/>
            <person name="Albert R."/>
            <person name="Binder M."/>
            <person name="Bloem J."/>
            <person name="Labutti K."/>
            <person name="Salamov A."/>
            <person name="Andreopoulos B."/>
            <person name="Baker S."/>
            <person name="Barry K."/>
            <person name="Bills G."/>
            <person name="Bluhm B."/>
            <person name="Cannon C."/>
            <person name="Castanera R."/>
            <person name="Culley D."/>
            <person name="Daum C."/>
            <person name="Ezra D."/>
            <person name="Gonzalez J."/>
            <person name="Henrissat B."/>
            <person name="Kuo A."/>
            <person name="Liang C."/>
            <person name="Lipzen A."/>
            <person name="Lutzoni F."/>
            <person name="Magnuson J."/>
            <person name="Mondo S."/>
            <person name="Nolan M."/>
            <person name="Ohm R."/>
            <person name="Pangilinan J."/>
            <person name="Park H.-J."/>
            <person name="Ramirez L."/>
            <person name="Alfaro M."/>
            <person name="Sun H."/>
            <person name="Tritt A."/>
            <person name="Yoshinaga Y."/>
            <person name="Zwiers L.-H."/>
            <person name="Turgeon B."/>
            <person name="Goodwin S."/>
            <person name="Spatafora J."/>
            <person name="Crous P."/>
            <person name="Grigoriev I."/>
        </authorList>
    </citation>
    <scope>NUCLEOTIDE SEQUENCE</scope>
    <source>
        <strain evidence="2">CBS 121739</strain>
    </source>
</reference>
<dbReference type="GeneID" id="54490433"/>
<dbReference type="Proteomes" id="UP000799437">
    <property type="component" value="Unassembled WGS sequence"/>
</dbReference>
<gene>
    <name evidence="2" type="ORF">EJ05DRAFT_537344</name>
</gene>
<keyword evidence="3" id="KW-1185">Reference proteome</keyword>
<protein>
    <submittedName>
        <fullName evidence="2">Uncharacterized protein</fullName>
    </submittedName>
</protein>
<evidence type="ECO:0000313" key="3">
    <source>
        <dbReference type="Proteomes" id="UP000799437"/>
    </source>
</evidence>
<dbReference type="RefSeq" id="XP_033601422.1">
    <property type="nucleotide sequence ID" value="XM_033749379.1"/>
</dbReference>
<dbReference type="AlphaFoldDB" id="A0A6A6WCY7"/>
<accession>A0A6A6WCY7</accession>
<feature type="region of interest" description="Disordered" evidence="1">
    <location>
        <begin position="112"/>
        <end position="144"/>
    </location>
</feature>
<organism evidence="2 3">
    <name type="scientific">Pseudovirgaria hyperparasitica</name>
    <dbReference type="NCBI Taxonomy" id="470096"/>
    <lineage>
        <taxon>Eukaryota</taxon>
        <taxon>Fungi</taxon>
        <taxon>Dikarya</taxon>
        <taxon>Ascomycota</taxon>
        <taxon>Pezizomycotina</taxon>
        <taxon>Dothideomycetes</taxon>
        <taxon>Dothideomycetes incertae sedis</taxon>
        <taxon>Acrospermales</taxon>
        <taxon>Acrospermaceae</taxon>
        <taxon>Pseudovirgaria</taxon>
    </lineage>
</organism>
<dbReference type="EMBL" id="ML996570">
    <property type="protein sequence ID" value="KAF2758971.1"/>
    <property type="molecule type" value="Genomic_DNA"/>
</dbReference>